<dbReference type="InterPro" id="IPR038162">
    <property type="entry name" value="SoxY_sf"/>
</dbReference>
<dbReference type="RefSeq" id="WP_011829678.1">
    <property type="nucleotide sequence ID" value="NC_008825.1"/>
</dbReference>
<gene>
    <name evidence="4" type="ordered locus">Mpe_A2085</name>
</gene>
<dbReference type="InterPro" id="IPR032711">
    <property type="entry name" value="SoxY"/>
</dbReference>
<feature type="domain" description="Ig-like SoxY" evidence="3">
    <location>
        <begin position="39"/>
        <end position="150"/>
    </location>
</feature>
<evidence type="ECO:0000259" key="2">
    <source>
        <dbReference type="Pfam" id="PF08770"/>
    </source>
</evidence>
<dbReference type="AlphaFoldDB" id="A2SHK2"/>
<dbReference type="InterPro" id="IPR014756">
    <property type="entry name" value="Ig_E-set"/>
</dbReference>
<dbReference type="Proteomes" id="UP000000366">
    <property type="component" value="Chromosome"/>
</dbReference>
<feature type="domain" description="Sulphur oxidation protein SoxZ" evidence="2">
    <location>
        <begin position="176"/>
        <end position="264"/>
    </location>
</feature>
<proteinExistence type="predicted"/>
<evidence type="ECO:0000313" key="4">
    <source>
        <dbReference type="EMBL" id="ABM95041.1"/>
    </source>
</evidence>
<protein>
    <recommendedName>
        <fullName evidence="6">Quinoprotein dehydrogenase-associated SoxYZ-like carrier</fullName>
    </recommendedName>
</protein>
<evidence type="ECO:0000256" key="1">
    <source>
        <dbReference type="SAM" id="SignalP"/>
    </source>
</evidence>
<dbReference type="NCBIfam" id="TIGR04557">
    <property type="entry name" value="fuse_rel_SoxYZ"/>
    <property type="match status" value="1"/>
</dbReference>
<evidence type="ECO:0000313" key="5">
    <source>
        <dbReference type="Proteomes" id="UP000000366"/>
    </source>
</evidence>
<sequence length="272" mass="29455">MTTLTRRMLLGLAALGLYAGPASSADDNADNERWQAVRKSLFADRPISEDARGIVELDTPVRAADAAVVPIAIRTQLVQSPARYIRKLWLVIDGNPSPVGAVFSFTPESGRADLETRVRIEEYTHVRAIAELSDGKLVMDKRFVKASGGCSAPAGKDLAEAMASIGRMKLRVEGEPVAGQPALAQLMVSHPNVSGLAIDQLTRLAPRPHYVRSISVTYAGRPVMSADVDFTISENPSLRFYFVPRGDGELKAQVVDSSERTFESVLPVHSKS</sequence>
<name>A2SHK2_METPP</name>
<dbReference type="Gene3D" id="2.60.40.2470">
    <property type="entry name" value="SoxY domain"/>
    <property type="match status" value="1"/>
</dbReference>
<dbReference type="STRING" id="420662.Mpe_A2085"/>
<dbReference type="Pfam" id="PF08770">
    <property type="entry name" value="SoxZ"/>
    <property type="match status" value="1"/>
</dbReference>
<dbReference type="InterPro" id="IPR013783">
    <property type="entry name" value="Ig-like_fold"/>
</dbReference>
<reference evidence="4 5" key="1">
    <citation type="journal article" date="2007" name="J. Bacteriol.">
        <title>Whole-genome analysis of the methyl tert-butyl ether-degrading beta-proteobacterium Methylibium petroleiphilum PM1.</title>
        <authorList>
            <person name="Kane S.R."/>
            <person name="Chakicherla A.Y."/>
            <person name="Chain P.S.G."/>
            <person name="Schmidt R."/>
            <person name="Shin M.W."/>
            <person name="Legler T.C."/>
            <person name="Scow K.M."/>
            <person name="Larimer F.W."/>
            <person name="Lucas S.M."/>
            <person name="Richardson P.M."/>
            <person name="Hristova K.R."/>
        </authorList>
    </citation>
    <scope>NUCLEOTIDE SEQUENCE [LARGE SCALE GENOMIC DNA]</scope>
    <source>
        <strain evidence="5">ATCC BAA-1232 / LMG 22953 / PM1</strain>
    </source>
</reference>
<dbReference type="KEGG" id="mpt:Mpe_A2085"/>
<dbReference type="Gene3D" id="2.60.40.10">
    <property type="entry name" value="Immunoglobulins"/>
    <property type="match status" value="1"/>
</dbReference>
<dbReference type="SUPFAM" id="SSF81296">
    <property type="entry name" value="E set domains"/>
    <property type="match status" value="1"/>
</dbReference>
<feature type="signal peptide" evidence="1">
    <location>
        <begin position="1"/>
        <end position="24"/>
    </location>
</feature>
<dbReference type="InterPro" id="IPR030831">
    <property type="entry name" value="Fuse-rel_SoxYZ"/>
</dbReference>
<dbReference type="InterPro" id="IPR014880">
    <property type="entry name" value="SoxZ_dom"/>
</dbReference>
<dbReference type="EMBL" id="CP000555">
    <property type="protein sequence ID" value="ABM95041.1"/>
    <property type="molecule type" value="Genomic_DNA"/>
</dbReference>
<dbReference type="eggNOG" id="COG5501">
    <property type="taxonomic scope" value="Bacteria"/>
</dbReference>
<keyword evidence="5" id="KW-1185">Reference proteome</keyword>
<dbReference type="Pfam" id="PF13501">
    <property type="entry name" value="SoxY"/>
    <property type="match status" value="1"/>
</dbReference>
<organism evidence="4 5">
    <name type="scientific">Methylibium petroleiphilum (strain ATCC BAA-1232 / LMG 22953 / PM1)</name>
    <dbReference type="NCBI Taxonomy" id="420662"/>
    <lineage>
        <taxon>Bacteria</taxon>
        <taxon>Pseudomonadati</taxon>
        <taxon>Pseudomonadota</taxon>
        <taxon>Betaproteobacteria</taxon>
        <taxon>Burkholderiales</taxon>
        <taxon>Sphaerotilaceae</taxon>
        <taxon>Methylibium</taxon>
    </lineage>
</organism>
<dbReference type="HOGENOM" id="CLU_088210_0_0_4"/>
<evidence type="ECO:0000259" key="3">
    <source>
        <dbReference type="Pfam" id="PF13501"/>
    </source>
</evidence>
<evidence type="ECO:0008006" key="6">
    <source>
        <dbReference type="Google" id="ProtNLM"/>
    </source>
</evidence>
<accession>A2SHK2</accession>
<keyword evidence="1" id="KW-0732">Signal</keyword>
<feature type="chain" id="PRO_5002646418" description="Quinoprotein dehydrogenase-associated SoxYZ-like carrier" evidence="1">
    <location>
        <begin position="25"/>
        <end position="272"/>
    </location>
</feature>